<keyword evidence="2" id="KW-0812">Transmembrane</keyword>
<evidence type="ECO:0000313" key="4">
    <source>
        <dbReference type="Proteomes" id="UP000198508"/>
    </source>
</evidence>
<name>A0A1I0I0G4_9FIRM</name>
<keyword evidence="2" id="KW-0472">Membrane</keyword>
<evidence type="ECO:0000256" key="1">
    <source>
        <dbReference type="SAM" id="MobiDB-lite"/>
    </source>
</evidence>
<protein>
    <submittedName>
        <fullName evidence="3">Uncharacterized protein</fullName>
    </submittedName>
</protein>
<evidence type="ECO:0000256" key="2">
    <source>
        <dbReference type="SAM" id="Phobius"/>
    </source>
</evidence>
<keyword evidence="2" id="KW-1133">Transmembrane helix</keyword>
<sequence>MNEKPDLQNKYIASDQKQPKNSQPGDSSERLAICSMVAGIVGVLCACCCFPSGLICGAIGIVMAIMSRNADIRPKKSFCTHAVIGLVLCAVAVALTFFVCYAMIAYYSAIREPEKWPYLSEMIKQFKQVFEQVYGVPMDSLPMP</sequence>
<dbReference type="EMBL" id="FOIM01000018">
    <property type="protein sequence ID" value="SET89885.1"/>
    <property type="molecule type" value="Genomic_DNA"/>
</dbReference>
<feature type="compositionally biased region" description="Polar residues" evidence="1">
    <location>
        <begin position="15"/>
        <end position="26"/>
    </location>
</feature>
<feature type="region of interest" description="Disordered" evidence="1">
    <location>
        <begin position="1"/>
        <end position="26"/>
    </location>
</feature>
<feature type="transmembrane region" description="Helical" evidence="2">
    <location>
        <begin position="78"/>
        <end position="107"/>
    </location>
</feature>
<reference evidence="4" key="1">
    <citation type="submission" date="2016-10" db="EMBL/GenBank/DDBJ databases">
        <authorList>
            <person name="Varghese N."/>
            <person name="Submissions S."/>
        </authorList>
    </citation>
    <scope>NUCLEOTIDE SEQUENCE [LARGE SCALE GENOMIC DNA]</scope>
    <source>
        <strain evidence="4">NLAE-zl-G277</strain>
    </source>
</reference>
<dbReference type="GeneID" id="93280106"/>
<evidence type="ECO:0000313" key="3">
    <source>
        <dbReference type="EMBL" id="SET89885.1"/>
    </source>
</evidence>
<dbReference type="STRING" id="460384.SAMN05216313_118115"/>
<feature type="transmembrane region" description="Helical" evidence="2">
    <location>
        <begin position="36"/>
        <end position="66"/>
    </location>
</feature>
<gene>
    <name evidence="3" type="ORF">SAMN05216313_118115</name>
</gene>
<proteinExistence type="predicted"/>
<accession>A0A1I0I0G4</accession>
<organism evidence="3 4">
    <name type="scientific">Enterocloster lavalensis</name>
    <dbReference type="NCBI Taxonomy" id="460384"/>
    <lineage>
        <taxon>Bacteria</taxon>
        <taxon>Bacillati</taxon>
        <taxon>Bacillota</taxon>
        <taxon>Clostridia</taxon>
        <taxon>Lachnospirales</taxon>
        <taxon>Lachnospiraceae</taxon>
        <taxon>Enterocloster</taxon>
    </lineage>
</organism>
<dbReference type="RefSeq" id="WP_007707507.1">
    <property type="nucleotide sequence ID" value="NZ_CABJCG010000040.1"/>
</dbReference>
<keyword evidence="4" id="KW-1185">Reference proteome</keyword>
<dbReference type="AlphaFoldDB" id="A0A1I0I0G4"/>
<dbReference type="Proteomes" id="UP000198508">
    <property type="component" value="Unassembled WGS sequence"/>
</dbReference>